<accession>A0ABS6RYX1</accession>
<comment type="caution">
    <text evidence="2">The sequence shown here is derived from an EMBL/GenBank/DDBJ whole genome shotgun (WGS) entry which is preliminary data.</text>
</comment>
<keyword evidence="1" id="KW-0812">Transmembrane</keyword>
<evidence type="ECO:0000256" key="1">
    <source>
        <dbReference type="SAM" id="Phobius"/>
    </source>
</evidence>
<dbReference type="EMBL" id="JABXWD010000128">
    <property type="protein sequence ID" value="MBV6341617.1"/>
    <property type="molecule type" value="Genomic_DNA"/>
</dbReference>
<keyword evidence="1" id="KW-1133">Transmembrane helix</keyword>
<protein>
    <recommendedName>
        <fullName evidence="4">Secreted protein</fullName>
    </recommendedName>
</protein>
<name>A0ABS6RYX1_9BACT</name>
<gene>
    <name evidence="2" type="ORF">HWQ67_08465</name>
</gene>
<proteinExistence type="predicted"/>
<keyword evidence="3" id="KW-1185">Reference proteome</keyword>
<evidence type="ECO:0000313" key="2">
    <source>
        <dbReference type="EMBL" id="MBV6341617.1"/>
    </source>
</evidence>
<dbReference type="Proteomes" id="UP001196980">
    <property type="component" value="Unassembled WGS sequence"/>
</dbReference>
<feature type="transmembrane region" description="Helical" evidence="1">
    <location>
        <begin position="6"/>
        <end position="24"/>
    </location>
</feature>
<keyword evidence="1" id="KW-0472">Membrane</keyword>
<reference evidence="2 3" key="1">
    <citation type="journal article" date="2020" name="J Geophys Res Biogeosci">
        <title>Magnetotaxis as an Adaptation to Enable Bacterial Shuttling of Microbial Sulfur and Sulfur Cycling Across Aquatic Oxic#Anoxic Interfaces.</title>
        <authorList>
            <person name="Li J."/>
            <person name="Liu P."/>
            <person name="Wang J."/>
            <person name="Roberts A.P."/>
            <person name="Pan Y."/>
        </authorList>
    </citation>
    <scope>NUCLEOTIDE SEQUENCE [LARGE SCALE GENOMIC DNA]</scope>
    <source>
        <strain evidence="2 3">MYR-1_YQ</strain>
    </source>
</reference>
<dbReference type="RefSeq" id="WP_218252250.1">
    <property type="nucleotide sequence ID" value="NZ_JABXWD010000128.1"/>
</dbReference>
<organism evidence="2 3">
    <name type="scientific">Candidatus Magnetobacterium casense</name>
    <dbReference type="NCBI Taxonomy" id="1455061"/>
    <lineage>
        <taxon>Bacteria</taxon>
        <taxon>Pseudomonadati</taxon>
        <taxon>Nitrospirota</taxon>
        <taxon>Thermodesulfovibrionia</taxon>
        <taxon>Thermodesulfovibrionales</taxon>
        <taxon>Candidatus Magnetobacteriaceae</taxon>
        <taxon>Candidatus Magnetobacterium</taxon>
    </lineage>
</organism>
<evidence type="ECO:0000313" key="3">
    <source>
        <dbReference type="Proteomes" id="UP001196980"/>
    </source>
</evidence>
<sequence>MIKAKVFLWFLTLETVLLLMLYLHSQFMVNLRQREVYGKRQLVKELTLTDFALFTEARYTRHLSQADIFTPFQDFPSAFDHFPAGSIVDPPDILRHPRL</sequence>
<evidence type="ECO:0008006" key="4">
    <source>
        <dbReference type="Google" id="ProtNLM"/>
    </source>
</evidence>